<keyword evidence="4" id="KW-1185">Reference proteome</keyword>
<dbReference type="SMART" id="SM00369">
    <property type="entry name" value="LRR_TYP"/>
    <property type="match status" value="2"/>
</dbReference>
<sequence>MVRNISPSVWRLKHLTALYMSENSLVCLPAEIVNLTQLTYLDLSNNKLRQIPAELGDLVNMSVGYVC</sequence>
<dbReference type="PANTHER" id="PTHR48051:SF1">
    <property type="entry name" value="RAS SUPPRESSOR PROTEIN 1"/>
    <property type="match status" value="1"/>
</dbReference>
<accession>A0A6A4WAU8</accession>
<evidence type="ECO:0000313" key="4">
    <source>
        <dbReference type="Proteomes" id="UP000440578"/>
    </source>
</evidence>
<dbReference type="SUPFAM" id="SSF52058">
    <property type="entry name" value="L domain-like"/>
    <property type="match status" value="1"/>
</dbReference>
<protein>
    <submittedName>
        <fullName evidence="3">CCR4-NOT transcription complex subunit 6</fullName>
    </submittedName>
</protein>
<dbReference type="OrthoDB" id="428734at2759"/>
<evidence type="ECO:0000256" key="1">
    <source>
        <dbReference type="ARBA" id="ARBA00022614"/>
    </source>
</evidence>
<dbReference type="EMBL" id="VIIS01001237">
    <property type="protein sequence ID" value="KAF0300770.1"/>
    <property type="molecule type" value="Genomic_DNA"/>
</dbReference>
<dbReference type="InterPro" id="IPR032675">
    <property type="entry name" value="LRR_dom_sf"/>
</dbReference>
<dbReference type="Proteomes" id="UP000440578">
    <property type="component" value="Unassembled WGS sequence"/>
</dbReference>
<organism evidence="3 4">
    <name type="scientific">Amphibalanus amphitrite</name>
    <name type="common">Striped barnacle</name>
    <name type="synonym">Balanus amphitrite</name>
    <dbReference type="NCBI Taxonomy" id="1232801"/>
    <lineage>
        <taxon>Eukaryota</taxon>
        <taxon>Metazoa</taxon>
        <taxon>Ecdysozoa</taxon>
        <taxon>Arthropoda</taxon>
        <taxon>Crustacea</taxon>
        <taxon>Multicrustacea</taxon>
        <taxon>Cirripedia</taxon>
        <taxon>Thoracica</taxon>
        <taxon>Thoracicalcarea</taxon>
        <taxon>Balanomorpha</taxon>
        <taxon>Balanoidea</taxon>
        <taxon>Balanidae</taxon>
        <taxon>Amphibalaninae</taxon>
        <taxon>Amphibalanus</taxon>
    </lineage>
</organism>
<dbReference type="PANTHER" id="PTHR48051">
    <property type="match status" value="1"/>
</dbReference>
<evidence type="ECO:0000256" key="2">
    <source>
        <dbReference type="ARBA" id="ARBA00022737"/>
    </source>
</evidence>
<dbReference type="InterPro" id="IPR001611">
    <property type="entry name" value="Leu-rich_rpt"/>
</dbReference>
<dbReference type="AlphaFoldDB" id="A0A6A4WAU8"/>
<keyword evidence="2" id="KW-0677">Repeat</keyword>
<comment type="caution">
    <text evidence="3">The sequence shown here is derived from an EMBL/GenBank/DDBJ whole genome shotgun (WGS) entry which is preliminary data.</text>
</comment>
<evidence type="ECO:0000313" key="3">
    <source>
        <dbReference type="EMBL" id="KAF0300770.1"/>
    </source>
</evidence>
<dbReference type="Gene3D" id="3.80.10.10">
    <property type="entry name" value="Ribonuclease Inhibitor"/>
    <property type="match status" value="1"/>
</dbReference>
<dbReference type="PROSITE" id="PS51450">
    <property type="entry name" value="LRR"/>
    <property type="match status" value="1"/>
</dbReference>
<reference evidence="3 4" key="1">
    <citation type="submission" date="2019-07" db="EMBL/GenBank/DDBJ databases">
        <title>Draft genome assembly of a fouling barnacle, Amphibalanus amphitrite (Darwin, 1854): The first reference genome for Thecostraca.</title>
        <authorList>
            <person name="Kim W."/>
        </authorList>
    </citation>
    <scope>NUCLEOTIDE SEQUENCE [LARGE SCALE GENOMIC DNA]</scope>
    <source>
        <strain evidence="3">SNU_AA5</strain>
        <tissue evidence="3">Soma without cirri and trophi</tissue>
    </source>
</reference>
<proteinExistence type="predicted"/>
<dbReference type="GO" id="GO:0005737">
    <property type="term" value="C:cytoplasm"/>
    <property type="evidence" value="ECO:0007669"/>
    <property type="project" value="TreeGrafter"/>
</dbReference>
<gene>
    <name evidence="3" type="primary">CNOT6_1</name>
    <name evidence="3" type="ORF">FJT64_003279</name>
</gene>
<dbReference type="Pfam" id="PF13855">
    <property type="entry name" value="LRR_8"/>
    <property type="match status" value="1"/>
</dbReference>
<keyword evidence="1" id="KW-0433">Leucine-rich repeat</keyword>
<name>A0A6A4WAU8_AMPAM</name>
<dbReference type="InterPro" id="IPR003591">
    <property type="entry name" value="Leu-rich_rpt_typical-subtyp"/>
</dbReference>
<dbReference type="InterPro" id="IPR050216">
    <property type="entry name" value="LRR_domain-containing"/>
</dbReference>